<organism evidence="2 3">
    <name type="scientific">Halomarina ordinaria</name>
    <dbReference type="NCBI Taxonomy" id="3033939"/>
    <lineage>
        <taxon>Archaea</taxon>
        <taxon>Methanobacteriati</taxon>
        <taxon>Methanobacteriota</taxon>
        <taxon>Stenosarchaea group</taxon>
        <taxon>Halobacteria</taxon>
        <taxon>Halobacteriales</taxon>
        <taxon>Natronomonadaceae</taxon>
        <taxon>Halomarina</taxon>
    </lineage>
</organism>
<evidence type="ECO:0000313" key="2">
    <source>
        <dbReference type="EMBL" id="MFC6838509.1"/>
    </source>
</evidence>
<feature type="transmembrane region" description="Helical" evidence="1">
    <location>
        <begin position="6"/>
        <end position="27"/>
    </location>
</feature>
<dbReference type="Proteomes" id="UP001596406">
    <property type="component" value="Unassembled WGS sequence"/>
</dbReference>
<dbReference type="AlphaFoldDB" id="A0ABD5UHZ1"/>
<protein>
    <recommendedName>
        <fullName evidence="4">YapH protein</fullName>
    </recommendedName>
</protein>
<dbReference type="InterPro" id="IPR055943">
    <property type="entry name" value="DUF7521"/>
</dbReference>
<proteinExistence type="predicted"/>
<feature type="transmembrane region" description="Helical" evidence="1">
    <location>
        <begin position="68"/>
        <end position="89"/>
    </location>
</feature>
<keyword evidence="1" id="KW-0812">Transmembrane</keyword>
<dbReference type="Pfam" id="PF24365">
    <property type="entry name" value="DUF7521"/>
    <property type="match status" value="1"/>
</dbReference>
<keyword evidence="3" id="KW-1185">Reference proteome</keyword>
<reference evidence="2 3" key="1">
    <citation type="journal article" date="2019" name="Int. J. Syst. Evol. Microbiol.">
        <title>The Global Catalogue of Microorganisms (GCM) 10K type strain sequencing project: providing services to taxonomists for standard genome sequencing and annotation.</title>
        <authorList>
            <consortium name="The Broad Institute Genomics Platform"/>
            <consortium name="The Broad Institute Genome Sequencing Center for Infectious Disease"/>
            <person name="Wu L."/>
            <person name="Ma J."/>
        </authorList>
    </citation>
    <scope>NUCLEOTIDE SEQUENCE [LARGE SCALE GENOMIC DNA]</scope>
    <source>
        <strain evidence="2 3">PSRA2</strain>
    </source>
</reference>
<accession>A0ABD5UHZ1</accession>
<name>A0ABD5UHZ1_9EURY</name>
<comment type="caution">
    <text evidence="2">The sequence shown here is derived from an EMBL/GenBank/DDBJ whole genome shotgun (WGS) entry which is preliminary data.</text>
</comment>
<keyword evidence="1" id="KW-1133">Transmembrane helix</keyword>
<dbReference type="EMBL" id="JBHSXM010000006">
    <property type="protein sequence ID" value="MFC6838509.1"/>
    <property type="molecule type" value="Genomic_DNA"/>
</dbReference>
<evidence type="ECO:0000256" key="1">
    <source>
        <dbReference type="SAM" id="Phobius"/>
    </source>
</evidence>
<evidence type="ECO:0008006" key="4">
    <source>
        <dbReference type="Google" id="ProtNLM"/>
    </source>
</evidence>
<gene>
    <name evidence="2" type="ORF">ACFQHK_18675</name>
</gene>
<evidence type="ECO:0000313" key="3">
    <source>
        <dbReference type="Proteomes" id="UP001596406"/>
    </source>
</evidence>
<keyword evidence="1" id="KW-0472">Membrane</keyword>
<feature type="transmembrane region" description="Helical" evidence="1">
    <location>
        <begin position="39"/>
        <end position="62"/>
    </location>
</feature>
<sequence length="91" mass="9492">MSEFTLAVVAFKTLTLALGGVITYFAFKAYRRTRARALGALSLGFAVVTLGSLLAGAAQQGLGVDADLVLLIESALTALGFAIITYSLYTD</sequence>
<dbReference type="RefSeq" id="WP_304450198.1">
    <property type="nucleotide sequence ID" value="NZ_JARRAH010000006.1"/>
</dbReference>